<reference evidence="5 6" key="1">
    <citation type="submission" date="2023-03" db="EMBL/GenBank/DDBJ databases">
        <title>Genome insight into feeding habits of ladybird beetles.</title>
        <authorList>
            <person name="Li H.-S."/>
            <person name="Huang Y.-H."/>
            <person name="Pang H."/>
        </authorList>
    </citation>
    <scope>NUCLEOTIDE SEQUENCE [LARGE SCALE GENOMIC DNA]</scope>
    <source>
        <strain evidence="5">SYSU_2023b</strain>
        <tissue evidence="5">Whole body</tissue>
    </source>
</reference>
<protein>
    <recommendedName>
        <fullName evidence="4">NADP-dependent oxidoreductase domain-containing protein</fullName>
    </recommendedName>
</protein>
<comment type="similarity">
    <text evidence="1">Belongs to the aldo/keto reductase family.</text>
</comment>
<dbReference type="Gene3D" id="3.20.20.100">
    <property type="entry name" value="NADP-dependent oxidoreductase domain"/>
    <property type="match status" value="2"/>
</dbReference>
<evidence type="ECO:0000256" key="1">
    <source>
        <dbReference type="ARBA" id="ARBA00007905"/>
    </source>
</evidence>
<organism evidence="5 6">
    <name type="scientific">Henosepilachna vigintioctopunctata</name>
    <dbReference type="NCBI Taxonomy" id="420089"/>
    <lineage>
        <taxon>Eukaryota</taxon>
        <taxon>Metazoa</taxon>
        <taxon>Ecdysozoa</taxon>
        <taxon>Arthropoda</taxon>
        <taxon>Hexapoda</taxon>
        <taxon>Insecta</taxon>
        <taxon>Pterygota</taxon>
        <taxon>Neoptera</taxon>
        <taxon>Endopterygota</taxon>
        <taxon>Coleoptera</taxon>
        <taxon>Polyphaga</taxon>
        <taxon>Cucujiformia</taxon>
        <taxon>Coccinelloidea</taxon>
        <taxon>Coccinellidae</taxon>
        <taxon>Epilachninae</taxon>
        <taxon>Epilachnini</taxon>
        <taxon>Henosepilachna</taxon>
    </lineage>
</organism>
<keyword evidence="2" id="KW-0521">NADP</keyword>
<evidence type="ECO:0000256" key="3">
    <source>
        <dbReference type="ARBA" id="ARBA00023002"/>
    </source>
</evidence>
<dbReference type="PROSITE" id="PS00063">
    <property type="entry name" value="ALDOKETO_REDUCTASE_3"/>
    <property type="match status" value="1"/>
</dbReference>
<evidence type="ECO:0000313" key="6">
    <source>
        <dbReference type="Proteomes" id="UP001431783"/>
    </source>
</evidence>
<keyword evidence="6" id="KW-1185">Reference proteome</keyword>
<dbReference type="Pfam" id="PF00248">
    <property type="entry name" value="Aldo_ket_red"/>
    <property type="match status" value="1"/>
</dbReference>
<gene>
    <name evidence="5" type="ORF">WA026_003736</name>
</gene>
<dbReference type="InterPro" id="IPR036812">
    <property type="entry name" value="NAD(P)_OxRdtase_dom_sf"/>
</dbReference>
<evidence type="ECO:0000259" key="4">
    <source>
        <dbReference type="Pfam" id="PF00248"/>
    </source>
</evidence>
<feature type="domain" description="NADP-dependent oxidoreductase" evidence="4">
    <location>
        <begin position="31"/>
        <end position="298"/>
    </location>
</feature>
<name>A0AAW1UCP6_9CUCU</name>
<keyword evidence="3" id="KW-0560">Oxidoreductase</keyword>
<evidence type="ECO:0000313" key="5">
    <source>
        <dbReference type="EMBL" id="KAK9878908.1"/>
    </source>
</evidence>
<dbReference type="PANTHER" id="PTHR11732">
    <property type="entry name" value="ALDO/KETO REDUCTASE"/>
    <property type="match status" value="1"/>
</dbReference>
<dbReference type="Proteomes" id="UP001431783">
    <property type="component" value="Unassembled WGS sequence"/>
</dbReference>
<dbReference type="PROSITE" id="PS00798">
    <property type="entry name" value="ALDOKETO_REDUCTASE_1"/>
    <property type="match status" value="1"/>
</dbReference>
<dbReference type="InterPro" id="IPR020471">
    <property type="entry name" value="AKR"/>
</dbReference>
<dbReference type="SUPFAM" id="SSF51430">
    <property type="entry name" value="NAD(P)-linked oxidoreductase"/>
    <property type="match status" value="2"/>
</dbReference>
<evidence type="ECO:0000256" key="2">
    <source>
        <dbReference type="ARBA" id="ARBA00022857"/>
    </source>
</evidence>
<dbReference type="PRINTS" id="PR00069">
    <property type="entry name" value="ALDKETRDTASE"/>
</dbReference>
<accession>A0AAW1UCP6</accession>
<dbReference type="PROSITE" id="PS00062">
    <property type="entry name" value="ALDOKETO_REDUCTASE_2"/>
    <property type="match status" value="1"/>
</dbReference>
<dbReference type="FunFam" id="3.20.20.100:FF:000006">
    <property type="entry name" value="Aldo-keto reductase family 1 member A1"/>
    <property type="match status" value="1"/>
</dbReference>
<comment type="caution">
    <text evidence="5">The sequence shown here is derived from an EMBL/GenBank/DDBJ whole genome shotgun (WGS) entry which is preliminary data.</text>
</comment>
<dbReference type="AlphaFoldDB" id="A0AAW1UCP6"/>
<sequence length="428" mass="48794">MVSLFRLIFGIFLDMDVPSVILNNGNKIPSLGLGTYMGEGREFKEAVKYAIDIGYRHIDTAMIYGNEKVLGEAIREKIADGTVTREDLFITSKLWNCYHDFDQVVPACKRTLKDLGLDYVDLYLIHWPVAQDLRTGAVIKKHNLVDTWKGMEECYNLGLAKNIGVSNFSTKQMLDILEGASVLPVMHQIEVNPHLTQKEMIGFCKERNIAVTAYTPFGCLSGAWNRPGQPNITFKHPTLIKIAKNYGKTTAQVILRYLIEVGTIPIPKSINKNRIKENLEVFDFKLKSEEIAEIDALNKDYHAIEVNRLLAQKKMIRFREERDITVDTYTPFGCLSGAWNSPGQPYTTSKHPTLVKIAKNHGKTTALVILRYLIQVGKLESWENKEVYDFELKSEEIAEIDAMNKDYHDVTDEELDVSDDYPFKNEIF</sequence>
<proteinExistence type="inferred from homology"/>
<dbReference type="GO" id="GO:0016491">
    <property type="term" value="F:oxidoreductase activity"/>
    <property type="evidence" value="ECO:0007669"/>
    <property type="project" value="UniProtKB-KW"/>
</dbReference>
<dbReference type="EMBL" id="JARQZJ010000061">
    <property type="protein sequence ID" value="KAK9878908.1"/>
    <property type="molecule type" value="Genomic_DNA"/>
</dbReference>
<dbReference type="InterPro" id="IPR023210">
    <property type="entry name" value="NADP_OxRdtase_dom"/>
</dbReference>
<dbReference type="InterPro" id="IPR018170">
    <property type="entry name" value="Aldo/ket_reductase_CS"/>
</dbReference>